<dbReference type="FunFam" id="1.20.5.300:FF:000001">
    <property type="entry name" value="striatin isoform X1"/>
    <property type="match status" value="1"/>
</dbReference>
<keyword evidence="4" id="KW-0597">Phosphoprotein</keyword>
<dbReference type="InterPro" id="IPR051488">
    <property type="entry name" value="WD_repeat_striatin"/>
</dbReference>
<evidence type="ECO:0000313" key="10">
    <source>
        <dbReference type="Proteomes" id="UP000784294"/>
    </source>
</evidence>
<evidence type="ECO:0000256" key="1">
    <source>
        <dbReference type="ARBA" id="ARBA00004496"/>
    </source>
</evidence>
<dbReference type="InterPro" id="IPR013258">
    <property type="entry name" value="Striatin_N"/>
</dbReference>
<gene>
    <name evidence="9" type="ORF">PXEA_LOCUS32855</name>
</gene>
<keyword evidence="10" id="KW-1185">Reference proteome</keyword>
<keyword evidence="3" id="KW-0963">Cytoplasm</keyword>
<comment type="subcellular location">
    <subcellularLocation>
        <location evidence="1">Cytoplasm</location>
    </subcellularLocation>
</comment>
<sequence length="266" mass="30052">MEIRTFSNMAVHGGGLYDSAMEDRNGYHQSYAQNLPAYERAIEPNVDSAEQKDLFAQYSFQGVLTFLQQAWSRLEMQRSQWEMERAELQTRISFLQGERRGQDNLKQDLVRRIKMLEYALKMERVKYHKLKAELNAGSATTLATRAPSETCHIDLNENSKSDSYTGTLDLAQQLAQSTEKAIESNTKWRESRNRLKKYLQEVGYTDAVLDVRQERVRQLLLSASGAALSGIPSGTSETAKCGAGEWAGTKLQDSNKLENPLITGET</sequence>
<evidence type="ECO:0000256" key="2">
    <source>
        <dbReference type="ARBA" id="ARBA00009616"/>
    </source>
</evidence>
<evidence type="ECO:0000256" key="6">
    <source>
        <dbReference type="ARBA" id="ARBA00022860"/>
    </source>
</evidence>
<feature type="domain" description="Striatin N-terminal" evidence="8">
    <location>
        <begin position="60"/>
        <end position="208"/>
    </location>
</feature>
<keyword evidence="5" id="KW-0677">Repeat</keyword>
<dbReference type="Pfam" id="PF08232">
    <property type="entry name" value="Striatin"/>
    <property type="match status" value="1"/>
</dbReference>
<protein>
    <recommendedName>
        <fullName evidence="8">Striatin N-terminal domain-containing protein</fullName>
    </recommendedName>
</protein>
<evidence type="ECO:0000313" key="9">
    <source>
        <dbReference type="EMBL" id="VEL39415.1"/>
    </source>
</evidence>
<proteinExistence type="inferred from homology"/>
<dbReference type="Proteomes" id="UP000784294">
    <property type="component" value="Unassembled WGS sequence"/>
</dbReference>
<evidence type="ECO:0000256" key="3">
    <source>
        <dbReference type="ARBA" id="ARBA00022490"/>
    </source>
</evidence>
<keyword evidence="6" id="KW-0112">Calmodulin-binding</keyword>
<evidence type="ECO:0000259" key="8">
    <source>
        <dbReference type="Pfam" id="PF08232"/>
    </source>
</evidence>
<evidence type="ECO:0000256" key="7">
    <source>
        <dbReference type="ARBA" id="ARBA00023054"/>
    </source>
</evidence>
<dbReference type="PANTHER" id="PTHR15653:SF0">
    <property type="entry name" value="CONNECTOR OF KINASE TO AP-1, ISOFORM E"/>
    <property type="match status" value="1"/>
</dbReference>
<dbReference type="EMBL" id="CAAALY010261219">
    <property type="protein sequence ID" value="VEL39415.1"/>
    <property type="molecule type" value="Genomic_DNA"/>
</dbReference>
<dbReference type="GO" id="GO:0005516">
    <property type="term" value="F:calmodulin binding"/>
    <property type="evidence" value="ECO:0007669"/>
    <property type="project" value="UniProtKB-KW"/>
</dbReference>
<name>A0A3S5B8C5_9PLAT</name>
<dbReference type="Gene3D" id="1.20.5.300">
    <property type="match status" value="1"/>
</dbReference>
<accession>A0A3S5B8C5</accession>
<comment type="caution">
    <text evidence="9">The sequence shown here is derived from an EMBL/GenBank/DDBJ whole genome shotgun (WGS) entry which is preliminary data.</text>
</comment>
<dbReference type="GO" id="GO:0005737">
    <property type="term" value="C:cytoplasm"/>
    <property type="evidence" value="ECO:0007669"/>
    <property type="project" value="UniProtKB-SubCell"/>
</dbReference>
<keyword evidence="7" id="KW-0175">Coiled coil</keyword>
<reference evidence="9" key="1">
    <citation type="submission" date="2018-11" db="EMBL/GenBank/DDBJ databases">
        <authorList>
            <consortium name="Pathogen Informatics"/>
        </authorList>
    </citation>
    <scope>NUCLEOTIDE SEQUENCE</scope>
</reference>
<evidence type="ECO:0000256" key="4">
    <source>
        <dbReference type="ARBA" id="ARBA00022553"/>
    </source>
</evidence>
<dbReference type="PANTHER" id="PTHR15653">
    <property type="entry name" value="STRIATIN"/>
    <property type="match status" value="1"/>
</dbReference>
<evidence type="ECO:0000256" key="5">
    <source>
        <dbReference type="ARBA" id="ARBA00022737"/>
    </source>
</evidence>
<dbReference type="OrthoDB" id="727118at2759"/>
<dbReference type="AlphaFoldDB" id="A0A3S5B8C5"/>
<organism evidence="9 10">
    <name type="scientific">Protopolystoma xenopodis</name>
    <dbReference type="NCBI Taxonomy" id="117903"/>
    <lineage>
        <taxon>Eukaryota</taxon>
        <taxon>Metazoa</taxon>
        <taxon>Spiralia</taxon>
        <taxon>Lophotrochozoa</taxon>
        <taxon>Platyhelminthes</taxon>
        <taxon>Monogenea</taxon>
        <taxon>Polyopisthocotylea</taxon>
        <taxon>Polystomatidea</taxon>
        <taxon>Polystomatidae</taxon>
        <taxon>Protopolystoma</taxon>
    </lineage>
</organism>
<comment type="similarity">
    <text evidence="2">Belongs to the WD repeat striatin family.</text>
</comment>